<gene>
    <name evidence="1" type="ORF">EB796_025067</name>
</gene>
<evidence type="ECO:0000313" key="2">
    <source>
        <dbReference type="Proteomes" id="UP000593567"/>
    </source>
</evidence>
<accession>A0A7J7ISW4</accession>
<dbReference type="AlphaFoldDB" id="A0A7J7ISW4"/>
<sequence>MSKRIRSFNILYVHHEISRRSMDILEKHELEMLQDIMTDYSIPFLQAWSVNMEVLNRVDHNLTVQPANVKRQKEIFAMIARGEWPVIESTGAVPEVTPGDN</sequence>
<organism evidence="1 2">
    <name type="scientific">Bugula neritina</name>
    <name type="common">Brown bryozoan</name>
    <name type="synonym">Sertularia neritina</name>
    <dbReference type="NCBI Taxonomy" id="10212"/>
    <lineage>
        <taxon>Eukaryota</taxon>
        <taxon>Metazoa</taxon>
        <taxon>Spiralia</taxon>
        <taxon>Lophotrochozoa</taxon>
        <taxon>Bryozoa</taxon>
        <taxon>Gymnolaemata</taxon>
        <taxon>Cheilostomatida</taxon>
        <taxon>Flustrina</taxon>
        <taxon>Buguloidea</taxon>
        <taxon>Bugulidae</taxon>
        <taxon>Bugula</taxon>
    </lineage>
</organism>
<name>A0A7J7ISW4_BUGNE</name>
<protein>
    <submittedName>
        <fullName evidence="1">Uncharacterized protein</fullName>
    </submittedName>
</protein>
<dbReference type="OrthoDB" id="6129702at2759"/>
<keyword evidence="2" id="KW-1185">Reference proteome</keyword>
<dbReference type="Proteomes" id="UP000593567">
    <property type="component" value="Unassembled WGS sequence"/>
</dbReference>
<dbReference type="EMBL" id="VXIV02003499">
    <property type="protein sequence ID" value="KAF6016626.1"/>
    <property type="molecule type" value="Genomic_DNA"/>
</dbReference>
<proteinExistence type="predicted"/>
<comment type="caution">
    <text evidence="1">The sequence shown here is derived from an EMBL/GenBank/DDBJ whole genome shotgun (WGS) entry which is preliminary data.</text>
</comment>
<evidence type="ECO:0000313" key="1">
    <source>
        <dbReference type="EMBL" id="KAF6016626.1"/>
    </source>
</evidence>
<reference evidence="1" key="1">
    <citation type="submission" date="2020-06" db="EMBL/GenBank/DDBJ databases">
        <title>Draft genome of Bugula neritina, a colonial animal packing powerful symbionts and potential medicines.</title>
        <authorList>
            <person name="Rayko M."/>
        </authorList>
    </citation>
    <scope>NUCLEOTIDE SEQUENCE [LARGE SCALE GENOMIC DNA]</scope>
    <source>
        <strain evidence="1">Kwan_BN1</strain>
    </source>
</reference>